<feature type="region of interest" description="Disordered" evidence="1">
    <location>
        <begin position="56"/>
        <end position="90"/>
    </location>
</feature>
<gene>
    <name evidence="2" type="ORF">VZT92_026727</name>
</gene>
<comment type="caution">
    <text evidence="2">The sequence shown here is derived from an EMBL/GenBank/DDBJ whole genome shotgun (WGS) entry which is preliminary data.</text>
</comment>
<reference evidence="2 3" key="1">
    <citation type="journal article" date="2024" name="Genome Biol. Evol.">
        <title>Chromosome-level genome assembly of the viviparous eelpout Zoarces viviparus.</title>
        <authorList>
            <person name="Fuhrmann N."/>
            <person name="Brasseur M.V."/>
            <person name="Bakowski C.E."/>
            <person name="Podsiadlowski L."/>
            <person name="Prost S."/>
            <person name="Krehenwinkel H."/>
            <person name="Mayer C."/>
        </authorList>
    </citation>
    <scope>NUCLEOTIDE SEQUENCE [LARGE SCALE GENOMIC DNA]</scope>
    <source>
        <strain evidence="2">NO-MEL_2022_Ind0_liver</strain>
    </source>
</reference>
<evidence type="ECO:0000313" key="3">
    <source>
        <dbReference type="Proteomes" id="UP001488805"/>
    </source>
</evidence>
<feature type="compositionally biased region" description="Polar residues" evidence="1">
    <location>
        <begin position="57"/>
        <end position="68"/>
    </location>
</feature>
<protein>
    <submittedName>
        <fullName evidence="2">Uncharacterized protein</fullName>
    </submittedName>
</protein>
<keyword evidence="3" id="KW-1185">Reference proteome</keyword>
<proteinExistence type="predicted"/>
<dbReference type="AlphaFoldDB" id="A0AAW1DTK2"/>
<sequence>MFDFPGCRTCMAPLHPDDGHDLCPSCLGLNCGIMPRAVRAARLAEAEHLMGVVDQPLSGQLNPTQSTWSKRRATETAEAPSKRAKPSGLSSRVDLLTSELARMKSLLLTSNLV</sequence>
<dbReference type="Proteomes" id="UP001488805">
    <property type="component" value="Unassembled WGS sequence"/>
</dbReference>
<dbReference type="EMBL" id="JBCEZU010000597">
    <property type="protein sequence ID" value="KAK9513168.1"/>
    <property type="molecule type" value="Genomic_DNA"/>
</dbReference>
<organism evidence="2 3">
    <name type="scientific">Zoarces viviparus</name>
    <name type="common">Viviparous eelpout</name>
    <name type="synonym">Blennius viviparus</name>
    <dbReference type="NCBI Taxonomy" id="48416"/>
    <lineage>
        <taxon>Eukaryota</taxon>
        <taxon>Metazoa</taxon>
        <taxon>Chordata</taxon>
        <taxon>Craniata</taxon>
        <taxon>Vertebrata</taxon>
        <taxon>Euteleostomi</taxon>
        <taxon>Actinopterygii</taxon>
        <taxon>Neopterygii</taxon>
        <taxon>Teleostei</taxon>
        <taxon>Neoteleostei</taxon>
        <taxon>Acanthomorphata</taxon>
        <taxon>Eupercaria</taxon>
        <taxon>Perciformes</taxon>
        <taxon>Cottioidei</taxon>
        <taxon>Zoarcales</taxon>
        <taxon>Zoarcidae</taxon>
        <taxon>Zoarcinae</taxon>
        <taxon>Zoarces</taxon>
    </lineage>
</organism>
<name>A0AAW1DTK2_ZOAVI</name>
<evidence type="ECO:0000256" key="1">
    <source>
        <dbReference type="SAM" id="MobiDB-lite"/>
    </source>
</evidence>
<accession>A0AAW1DTK2</accession>
<evidence type="ECO:0000313" key="2">
    <source>
        <dbReference type="EMBL" id="KAK9513168.1"/>
    </source>
</evidence>